<feature type="chain" id="PRO_5043329710" evidence="1">
    <location>
        <begin position="17"/>
        <end position="354"/>
    </location>
</feature>
<dbReference type="PROSITE" id="PS50878">
    <property type="entry name" value="RT_POL"/>
    <property type="match status" value="1"/>
</dbReference>
<evidence type="ECO:0000313" key="3">
    <source>
        <dbReference type="EMBL" id="KAL0292514.1"/>
    </source>
</evidence>
<dbReference type="InterPro" id="IPR043502">
    <property type="entry name" value="DNA/RNA_pol_sf"/>
</dbReference>
<dbReference type="PANTHER" id="PTHR33116">
    <property type="entry name" value="REVERSE TRANSCRIPTASE ZINC-BINDING DOMAIN-CONTAINING PROTEIN-RELATED-RELATED"/>
    <property type="match status" value="1"/>
</dbReference>
<sequence>MLLVSTVSFCFILSGADFGEVASHRGLRQGDPLSPYLFLFCSEALSGLFREAENSNSVKGVKIARNVPCISHLLFADDTLVFCEVSLSAMQELSRLLSKYEAALGQKVNLEKSSMVLSRNVEQFARVLFAEALGIKVIEKHDKYLGLPAVGGRSKREMFDGLGGHPSVTWRSILGSRELTLAVSRWRLGNGKSINVWKDRWLPREPSFRCIQMLRAPIDLRVSELIDHNRKEWKIDLIVELFHPLDSSLMLATPIGQYDTEDRLIWHPDSKGKFTVKRAHHLALELSNIGTPSSSERLHSHWNFLWQHRIPNKVKIFGWKSCHNALPTFSNLAKRRIEVPDYCLLCSTEGESIF</sequence>
<dbReference type="Pfam" id="PF13966">
    <property type="entry name" value="zf-RVT"/>
    <property type="match status" value="1"/>
</dbReference>
<evidence type="ECO:0000256" key="1">
    <source>
        <dbReference type="SAM" id="SignalP"/>
    </source>
</evidence>
<reference evidence="3" key="1">
    <citation type="submission" date="2020-06" db="EMBL/GenBank/DDBJ databases">
        <authorList>
            <person name="Li T."/>
            <person name="Hu X."/>
            <person name="Zhang T."/>
            <person name="Song X."/>
            <person name="Zhang H."/>
            <person name="Dai N."/>
            <person name="Sheng W."/>
            <person name="Hou X."/>
            <person name="Wei L."/>
        </authorList>
    </citation>
    <scope>NUCLEOTIDE SEQUENCE</scope>
    <source>
        <strain evidence="3">G01</strain>
        <tissue evidence="3">Leaf</tissue>
    </source>
</reference>
<name>A0AAW2JCT2_9LAMI</name>
<comment type="caution">
    <text evidence="3">The sequence shown here is derived from an EMBL/GenBank/DDBJ whole genome shotgun (WGS) entry which is preliminary data.</text>
</comment>
<dbReference type="SUPFAM" id="SSF56672">
    <property type="entry name" value="DNA/RNA polymerases"/>
    <property type="match status" value="1"/>
</dbReference>
<dbReference type="Pfam" id="PF00078">
    <property type="entry name" value="RVT_1"/>
    <property type="match status" value="1"/>
</dbReference>
<dbReference type="PANTHER" id="PTHR33116:SF86">
    <property type="entry name" value="REVERSE TRANSCRIPTASE DOMAIN-CONTAINING PROTEIN"/>
    <property type="match status" value="1"/>
</dbReference>
<evidence type="ECO:0000259" key="2">
    <source>
        <dbReference type="PROSITE" id="PS50878"/>
    </source>
</evidence>
<keyword evidence="1" id="KW-0732">Signal</keyword>
<accession>A0AAW2JCT2</accession>
<feature type="domain" description="Reverse transcriptase" evidence="2">
    <location>
        <begin position="1"/>
        <end position="149"/>
    </location>
</feature>
<reference evidence="3" key="2">
    <citation type="journal article" date="2024" name="Plant">
        <title>Genomic evolution and insights into agronomic trait innovations of Sesamum species.</title>
        <authorList>
            <person name="Miao H."/>
            <person name="Wang L."/>
            <person name="Qu L."/>
            <person name="Liu H."/>
            <person name="Sun Y."/>
            <person name="Le M."/>
            <person name="Wang Q."/>
            <person name="Wei S."/>
            <person name="Zheng Y."/>
            <person name="Lin W."/>
            <person name="Duan Y."/>
            <person name="Cao H."/>
            <person name="Xiong S."/>
            <person name="Wang X."/>
            <person name="Wei L."/>
            <person name="Li C."/>
            <person name="Ma Q."/>
            <person name="Ju M."/>
            <person name="Zhao R."/>
            <person name="Li G."/>
            <person name="Mu C."/>
            <person name="Tian Q."/>
            <person name="Mei H."/>
            <person name="Zhang T."/>
            <person name="Gao T."/>
            <person name="Zhang H."/>
        </authorList>
    </citation>
    <scope>NUCLEOTIDE SEQUENCE</scope>
    <source>
        <strain evidence="3">G01</strain>
    </source>
</reference>
<proteinExistence type="predicted"/>
<dbReference type="InterPro" id="IPR026960">
    <property type="entry name" value="RVT-Znf"/>
</dbReference>
<organism evidence="3">
    <name type="scientific">Sesamum angustifolium</name>
    <dbReference type="NCBI Taxonomy" id="2727405"/>
    <lineage>
        <taxon>Eukaryota</taxon>
        <taxon>Viridiplantae</taxon>
        <taxon>Streptophyta</taxon>
        <taxon>Embryophyta</taxon>
        <taxon>Tracheophyta</taxon>
        <taxon>Spermatophyta</taxon>
        <taxon>Magnoliopsida</taxon>
        <taxon>eudicotyledons</taxon>
        <taxon>Gunneridae</taxon>
        <taxon>Pentapetalae</taxon>
        <taxon>asterids</taxon>
        <taxon>lamiids</taxon>
        <taxon>Lamiales</taxon>
        <taxon>Pedaliaceae</taxon>
        <taxon>Sesamum</taxon>
    </lineage>
</organism>
<dbReference type="EMBL" id="JACGWK010001168">
    <property type="protein sequence ID" value="KAL0292514.1"/>
    <property type="molecule type" value="Genomic_DNA"/>
</dbReference>
<dbReference type="InterPro" id="IPR000477">
    <property type="entry name" value="RT_dom"/>
</dbReference>
<feature type="signal peptide" evidence="1">
    <location>
        <begin position="1"/>
        <end position="16"/>
    </location>
</feature>
<gene>
    <name evidence="3" type="ORF">Sangu_2529200</name>
</gene>
<dbReference type="AlphaFoldDB" id="A0AAW2JCT2"/>
<protein>
    <submittedName>
        <fullName evidence="3">Mitochondrial protein</fullName>
    </submittedName>
</protein>